<evidence type="ECO:0000256" key="3">
    <source>
        <dbReference type="SAM" id="Phobius"/>
    </source>
</evidence>
<accession>A0A8K0TFW9</accession>
<reference evidence="4" key="1">
    <citation type="journal article" date="2021" name="Nat. Commun.">
        <title>Genetic determinants of endophytism in the Arabidopsis root mycobiome.</title>
        <authorList>
            <person name="Mesny F."/>
            <person name="Miyauchi S."/>
            <person name="Thiergart T."/>
            <person name="Pickel B."/>
            <person name="Atanasova L."/>
            <person name="Karlsson M."/>
            <person name="Huettel B."/>
            <person name="Barry K.W."/>
            <person name="Haridas S."/>
            <person name="Chen C."/>
            <person name="Bauer D."/>
            <person name="Andreopoulos W."/>
            <person name="Pangilinan J."/>
            <person name="LaButti K."/>
            <person name="Riley R."/>
            <person name="Lipzen A."/>
            <person name="Clum A."/>
            <person name="Drula E."/>
            <person name="Henrissat B."/>
            <person name="Kohler A."/>
            <person name="Grigoriev I.V."/>
            <person name="Martin F.M."/>
            <person name="Hacquard S."/>
        </authorList>
    </citation>
    <scope>NUCLEOTIDE SEQUENCE</scope>
    <source>
        <strain evidence="4">MPI-CAGE-AT-0016</strain>
    </source>
</reference>
<feature type="transmembrane region" description="Helical" evidence="3">
    <location>
        <begin position="565"/>
        <end position="586"/>
    </location>
</feature>
<organism evidence="4 5">
    <name type="scientific">Plectosphaerella cucumerina</name>
    <dbReference type="NCBI Taxonomy" id="40658"/>
    <lineage>
        <taxon>Eukaryota</taxon>
        <taxon>Fungi</taxon>
        <taxon>Dikarya</taxon>
        <taxon>Ascomycota</taxon>
        <taxon>Pezizomycotina</taxon>
        <taxon>Sordariomycetes</taxon>
        <taxon>Hypocreomycetidae</taxon>
        <taxon>Glomerellales</taxon>
        <taxon>Plectosphaerellaceae</taxon>
        <taxon>Plectosphaerella</taxon>
    </lineage>
</organism>
<dbReference type="GO" id="GO:0000981">
    <property type="term" value="F:DNA-binding transcription factor activity, RNA polymerase II-specific"/>
    <property type="evidence" value="ECO:0007669"/>
    <property type="project" value="InterPro"/>
</dbReference>
<dbReference type="InterPro" id="IPR001138">
    <property type="entry name" value="Zn2Cys6_DnaBD"/>
</dbReference>
<feature type="compositionally biased region" description="Basic and acidic residues" evidence="2">
    <location>
        <begin position="1"/>
        <end position="17"/>
    </location>
</feature>
<evidence type="ECO:0008006" key="6">
    <source>
        <dbReference type="Google" id="ProtNLM"/>
    </source>
</evidence>
<dbReference type="GO" id="GO:0008270">
    <property type="term" value="F:zinc ion binding"/>
    <property type="evidence" value="ECO:0007669"/>
    <property type="project" value="InterPro"/>
</dbReference>
<comment type="caution">
    <text evidence="4">The sequence shown here is derived from an EMBL/GenBank/DDBJ whole genome shotgun (WGS) entry which is preliminary data.</text>
</comment>
<keyword evidence="5" id="KW-1185">Reference proteome</keyword>
<protein>
    <recommendedName>
        <fullName evidence="6">Zn(2)-C6 fungal-type domain-containing protein</fullName>
    </recommendedName>
</protein>
<keyword evidence="3" id="KW-0812">Transmembrane</keyword>
<evidence type="ECO:0000256" key="2">
    <source>
        <dbReference type="SAM" id="MobiDB-lite"/>
    </source>
</evidence>
<dbReference type="PANTHER" id="PTHR35392:SF3">
    <property type="entry name" value="ZN(2)-C6 FUNGAL-TYPE DOMAIN-CONTAINING PROTEIN"/>
    <property type="match status" value="1"/>
</dbReference>
<evidence type="ECO:0000313" key="5">
    <source>
        <dbReference type="Proteomes" id="UP000813385"/>
    </source>
</evidence>
<dbReference type="Proteomes" id="UP000813385">
    <property type="component" value="Unassembled WGS sequence"/>
</dbReference>
<dbReference type="EMBL" id="JAGPXD010000004">
    <property type="protein sequence ID" value="KAH7358793.1"/>
    <property type="molecule type" value="Genomic_DNA"/>
</dbReference>
<dbReference type="OrthoDB" id="3474066at2759"/>
<keyword evidence="3" id="KW-0472">Membrane</keyword>
<keyword evidence="1" id="KW-0539">Nucleus</keyword>
<evidence type="ECO:0000256" key="1">
    <source>
        <dbReference type="ARBA" id="ARBA00023242"/>
    </source>
</evidence>
<evidence type="ECO:0000313" key="4">
    <source>
        <dbReference type="EMBL" id="KAH7358793.1"/>
    </source>
</evidence>
<keyword evidence="3" id="KW-1133">Transmembrane helix</keyword>
<feature type="region of interest" description="Disordered" evidence="2">
    <location>
        <begin position="1"/>
        <end position="27"/>
    </location>
</feature>
<dbReference type="PANTHER" id="PTHR35392">
    <property type="entry name" value="ZN(II)2CYS6 TRANSCRIPTION FACTOR (EUROFUNG)-RELATED-RELATED"/>
    <property type="match status" value="1"/>
</dbReference>
<dbReference type="CDD" id="cd00067">
    <property type="entry name" value="GAL4"/>
    <property type="match status" value="1"/>
</dbReference>
<gene>
    <name evidence="4" type="ORF">B0T11DRAFT_108283</name>
</gene>
<dbReference type="InterPro" id="IPR052973">
    <property type="entry name" value="Fungal_sec-metab_reg_TF"/>
</dbReference>
<name>A0A8K0TFW9_9PEZI</name>
<sequence>MPFHRQSDDPAHGDAMEKSPAYEGSGQDGGCACRPGSLMHFSGFHQVAHGLANLRMVLCPTCMTSFETEAYQPIPGPGPDDYTIDKQYAGEKRPSAQIQVPGDYLSASVTFGQPSSYAMDSSLGLEFVPNFQDMHMTSPISPVAIRQDGGFFSDAPSATLYPMAGMRDNASMPMVAFEGAFAPGTNAPDRTPLLSYGSIAPAAEIPAQVQMTASLTGAQSCFDMVKSEQAIASYDLDRLPKTNPAVILLQSNQKAPASKRGPFATKEARDETAATRKRGSCIRCRMQRIRCVANSDSGPDGPCQTCSKQRPNPKTWRLPCFRSKITDVKLFKPGNVQGKEWTLRWKDDVLDNSITTWAESTDRKIMVSEGFTLDGVTLRVKRFKPQPGDKLIREWASTDARRTKREVELPPYAVVDVEEAKTEYEKYITKSVRDYAGFMAFLDAVIGTGTVPRGEGVHAHVRETYHFAWSQSRDPNIPEAERNLLTRALHLWVAIRLTTSSTTIIGAETLGIKKMPTDSPQHGKRPLPPVMGAQIDNILRVSIQAQWRQKLLELLQKMVQENKQATWFTTYLITFILLHNAALLMAHDHKYAKKHNLQRRWAREVQVQHYMQGANTLLSYFHYCNKGMFPFTEACREQDLRGLAELDDNKMHYVQRTKQWVLTQSKSTRTPFPGEQSPSPVVCFSLTGRLMSGVSRAELGRDTSTRAV</sequence>
<dbReference type="AlphaFoldDB" id="A0A8K0TFW9"/>
<proteinExistence type="predicted"/>